<gene>
    <name evidence="2" type="ORF">AK812_SmicGene39191</name>
</gene>
<dbReference type="SUPFAM" id="SSF50891">
    <property type="entry name" value="Cyclophilin-like"/>
    <property type="match status" value="1"/>
</dbReference>
<dbReference type="OrthoDB" id="193499at2759"/>
<dbReference type="PANTHER" id="PTHR11071">
    <property type="entry name" value="PEPTIDYL-PROLYL CIS-TRANS ISOMERASE"/>
    <property type="match status" value="1"/>
</dbReference>
<dbReference type="Gene3D" id="2.40.100.10">
    <property type="entry name" value="Cyclophilin-like"/>
    <property type="match status" value="2"/>
</dbReference>
<feature type="domain" description="PPIase cyclophilin-type" evidence="1">
    <location>
        <begin position="79"/>
        <end position="280"/>
    </location>
</feature>
<dbReference type="InterPro" id="IPR029000">
    <property type="entry name" value="Cyclophilin-like_dom_sf"/>
</dbReference>
<dbReference type="InterPro" id="IPR002130">
    <property type="entry name" value="Cyclophilin-type_PPIase_dom"/>
</dbReference>
<evidence type="ECO:0000313" key="2">
    <source>
        <dbReference type="EMBL" id="OLP80402.1"/>
    </source>
</evidence>
<dbReference type="EMBL" id="LSRX01001382">
    <property type="protein sequence ID" value="OLP80402.1"/>
    <property type="molecule type" value="Genomic_DNA"/>
</dbReference>
<keyword evidence="2" id="KW-0413">Isomerase</keyword>
<accession>A0A1Q9CBV2</accession>
<sequence>MFANAARQVGHGAWSNERRKKHCPTKPIAAFRSTANQFRWVGPAAVGIGGCIPAYFIYDHYDTQRQAKTYEKLVRDRCYLDIGIGNRYAGRIIVGLYSDTVPLTCENFVQLCKGYRIKERIIGYQNTNIHLIKSGCAIAGGDVLDGTGRTRGLSIYGEAFPDENFEISFLRDGDLVRDFRLCQSPTSKPFGIQGNVQLGQEHQLLHLDDYLIATVFFMPLLALVHGCSPASPPRQQRAFTNHHVCFGTVMKGMRVVREIGELGTRVGRPAVPIRIVQCGVLEDGKEPPPPPSVELEDDTAPLMTEDEFRSISVSSKPGCSSVRFVLMMSKGSVYKRPVLLALAAAAWLACSVQKTLDFVGVSPATREPALSARRISVTGSHKEVIRGSDEWKDSMMNKWWWQKEGYMTEFGYKENPNWNPYDYKLAEREMRFAYAEKILMNELRERGMTDEEIRQKASVFEFVEGEKQPKLTKKMQFLLQIKYLHEGREGELIDLAEEIEKSPPSFSYSGEPDADVYLSLDWPGIMR</sequence>
<protein>
    <submittedName>
        <fullName evidence="2">Peptidyl-prolyl cis-trans isomerase E</fullName>
    </submittedName>
</protein>
<dbReference type="PRINTS" id="PR00153">
    <property type="entry name" value="CSAPPISMRASE"/>
</dbReference>
<name>A0A1Q9CBV2_SYMMI</name>
<reference evidence="2 3" key="1">
    <citation type="submission" date="2016-02" db="EMBL/GenBank/DDBJ databases">
        <title>Genome analysis of coral dinoflagellate symbionts highlights evolutionary adaptations to a symbiotic lifestyle.</title>
        <authorList>
            <person name="Aranda M."/>
            <person name="Li Y."/>
            <person name="Liew Y.J."/>
            <person name="Baumgarten S."/>
            <person name="Simakov O."/>
            <person name="Wilson M."/>
            <person name="Piel J."/>
            <person name="Ashoor H."/>
            <person name="Bougouffa S."/>
            <person name="Bajic V.B."/>
            <person name="Ryu T."/>
            <person name="Ravasi T."/>
            <person name="Bayer T."/>
            <person name="Micklem G."/>
            <person name="Kim H."/>
            <person name="Bhak J."/>
            <person name="Lajeunesse T.C."/>
            <person name="Voolstra C.R."/>
        </authorList>
    </citation>
    <scope>NUCLEOTIDE SEQUENCE [LARGE SCALE GENOMIC DNA]</scope>
    <source>
        <strain evidence="2 3">CCMP2467</strain>
    </source>
</reference>
<evidence type="ECO:0000313" key="3">
    <source>
        <dbReference type="Proteomes" id="UP000186817"/>
    </source>
</evidence>
<dbReference type="GO" id="GO:0005737">
    <property type="term" value="C:cytoplasm"/>
    <property type="evidence" value="ECO:0007669"/>
    <property type="project" value="TreeGrafter"/>
</dbReference>
<dbReference type="GO" id="GO:0003755">
    <property type="term" value="F:peptidyl-prolyl cis-trans isomerase activity"/>
    <property type="evidence" value="ECO:0007669"/>
    <property type="project" value="InterPro"/>
</dbReference>
<dbReference type="Pfam" id="PF00160">
    <property type="entry name" value="Pro_isomerase"/>
    <property type="match status" value="2"/>
</dbReference>
<comment type="caution">
    <text evidence="2">The sequence shown here is derived from an EMBL/GenBank/DDBJ whole genome shotgun (WGS) entry which is preliminary data.</text>
</comment>
<dbReference type="AlphaFoldDB" id="A0A1Q9CBV2"/>
<dbReference type="PROSITE" id="PS50072">
    <property type="entry name" value="CSA_PPIASE_2"/>
    <property type="match status" value="1"/>
</dbReference>
<dbReference type="Proteomes" id="UP000186817">
    <property type="component" value="Unassembled WGS sequence"/>
</dbReference>
<dbReference type="GO" id="GO:0016018">
    <property type="term" value="F:cyclosporin A binding"/>
    <property type="evidence" value="ECO:0007669"/>
    <property type="project" value="TreeGrafter"/>
</dbReference>
<keyword evidence="3" id="KW-1185">Reference proteome</keyword>
<organism evidence="2 3">
    <name type="scientific">Symbiodinium microadriaticum</name>
    <name type="common">Dinoflagellate</name>
    <name type="synonym">Zooxanthella microadriatica</name>
    <dbReference type="NCBI Taxonomy" id="2951"/>
    <lineage>
        <taxon>Eukaryota</taxon>
        <taxon>Sar</taxon>
        <taxon>Alveolata</taxon>
        <taxon>Dinophyceae</taxon>
        <taxon>Suessiales</taxon>
        <taxon>Symbiodiniaceae</taxon>
        <taxon>Symbiodinium</taxon>
    </lineage>
</organism>
<evidence type="ECO:0000259" key="1">
    <source>
        <dbReference type="PROSITE" id="PS50072"/>
    </source>
</evidence>
<proteinExistence type="predicted"/>
<dbReference type="GO" id="GO:0006457">
    <property type="term" value="P:protein folding"/>
    <property type="evidence" value="ECO:0007669"/>
    <property type="project" value="TreeGrafter"/>
</dbReference>
<dbReference type="PANTHER" id="PTHR11071:SF561">
    <property type="entry name" value="PEPTIDYL-PROLYL CIS-TRANS ISOMERASE D-RELATED"/>
    <property type="match status" value="1"/>
</dbReference>